<evidence type="ECO:0000313" key="15">
    <source>
        <dbReference type="EMBL" id="TLX45715.1"/>
    </source>
</evidence>
<evidence type="ECO:0000256" key="4">
    <source>
        <dbReference type="ARBA" id="ARBA00022679"/>
    </source>
</evidence>
<dbReference type="SUPFAM" id="SSF47384">
    <property type="entry name" value="Homodimeric domain of signal transducing histidine kinase"/>
    <property type="match status" value="1"/>
</dbReference>
<dbReference type="InterPro" id="IPR036890">
    <property type="entry name" value="HATPase_C_sf"/>
</dbReference>
<dbReference type="Proteomes" id="UP000309186">
    <property type="component" value="Unassembled WGS sequence"/>
</dbReference>
<comment type="subunit">
    <text evidence="9">At low DSF concentrations, interacts with RpfF.</text>
</comment>
<dbReference type="Gene3D" id="3.30.450.20">
    <property type="entry name" value="PAS domain"/>
    <property type="match status" value="1"/>
</dbReference>
<keyword evidence="4" id="KW-0808">Transferase</keyword>
<evidence type="ECO:0000256" key="5">
    <source>
        <dbReference type="ARBA" id="ARBA00022741"/>
    </source>
</evidence>
<feature type="transmembrane region" description="Helical" evidence="12">
    <location>
        <begin position="182"/>
        <end position="203"/>
    </location>
</feature>
<gene>
    <name evidence="15" type="ORF">C1E24_17535</name>
</gene>
<dbReference type="PANTHER" id="PTHR45339:SF1">
    <property type="entry name" value="HYBRID SIGNAL TRANSDUCTION HISTIDINE KINASE J"/>
    <property type="match status" value="1"/>
</dbReference>
<dbReference type="Pfam" id="PF00072">
    <property type="entry name" value="Response_reg"/>
    <property type="match status" value="1"/>
</dbReference>
<dbReference type="CDD" id="cd00130">
    <property type="entry name" value="PAS"/>
    <property type="match status" value="1"/>
</dbReference>
<evidence type="ECO:0000256" key="2">
    <source>
        <dbReference type="ARBA" id="ARBA00012438"/>
    </source>
</evidence>
<dbReference type="CDD" id="cd17546">
    <property type="entry name" value="REC_hyHK_CKI1_RcsC-like"/>
    <property type="match status" value="1"/>
</dbReference>
<evidence type="ECO:0000256" key="11">
    <source>
        <dbReference type="PROSITE-ProRule" id="PRU00169"/>
    </source>
</evidence>
<feature type="domain" description="Response regulatory" evidence="14">
    <location>
        <begin position="791"/>
        <end position="913"/>
    </location>
</feature>
<dbReference type="FunFam" id="3.30.565.10:FF:000010">
    <property type="entry name" value="Sensor histidine kinase RcsC"/>
    <property type="match status" value="1"/>
</dbReference>
<dbReference type="EMBL" id="PPSW01000030">
    <property type="protein sequence ID" value="TLX45715.1"/>
    <property type="molecule type" value="Genomic_DNA"/>
</dbReference>
<dbReference type="SUPFAM" id="SSF55874">
    <property type="entry name" value="ATPase domain of HSP90 chaperone/DNA topoisomerase II/histidine kinase"/>
    <property type="match status" value="1"/>
</dbReference>
<keyword evidence="12" id="KW-1133">Transmembrane helix</keyword>
<dbReference type="InterPro" id="IPR005467">
    <property type="entry name" value="His_kinase_dom"/>
</dbReference>
<evidence type="ECO:0000259" key="13">
    <source>
        <dbReference type="PROSITE" id="PS50109"/>
    </source>
</evidence>
<dbReference type="SMART" id="SM00091">
    <property type="entry name" value="PAS"/>
    <property type="match status" value="1"/>
</dbReference>
<feature type="transmembrane region" description="Helical" evidence="12">
    <location>
        <begin position="12"/>
        <end position="30"/>
    </location>
</feature>
<dbReference type="InterPro" id="IPR001789">
    <property type="entry name" value="Sig_transdc_resp-reg_receiver"/>
</dbReference>
<dbReference type="PROSITE" id="PS50109">
    <property type="entry name" value="HIS_KIN"/>
    <property type="match status" value="1"/>
</dbReference>
<keyword evidence="5" id="KW-0547">Nucleotide-binding</keyword>
<dbReference type="AlphaFoldDB" id="A0A5R9PYG1"/>
<dbReference type="NCBIfam" id="TIGR00229">
    <property type="entry name" value="sensory_box"/>
    <property type="match status" value="1"/>
</dbReference>
<dbReference type="SUPFAM" id="SSF55785">
    <property type="entry name" value="PYP-like sensor domain (PAS domain)"/>
    <property type="match status" value="1"/>
</dbReference>
<dbReference type="FunFam" id="1.10.287.130:FF:000002">
    <property type="entry name" value="Two-component osmosensing histidine kinase"/>
    <property type="match status" value="1"/>
</dbReference>
<dbReference type="CDD" id="cd16922">
    <property type="entry name" value="HATPase_EvgS-ArcB-TorS-like"/>
    <property type="match status" value="1"/>
</dbReference>
<protein>
    <recommendedName>
        <fullName evidence="10">Sensory/regulatory protein RpfC</fullName>
        <ecNumber evidence="2">2.7.13.3</ecNumber>
    </recommendedName>
</protein>
<evidence type="ECO:0000256" key="8">
    <source>
        <dbReference type="ARBA" id="ARBA00023012"/>
    </source>
</evidence>
<dbReference type="InterPro" id="IPR003594">
    <property type="entry name" value="HATPase_dom"/>
</dbReference>
<name>A0A5R9PYG1_9GAMM</name>
<dbReference type="PRINTS" id="PR00344">
    <property type="entry name" value="BCTRLSENSOR"/>
</dbReference>
<proteinExistence type="predicted"/>
<dbReference type="Pfam" id="PF08448">
    <property type="entry name" value="PAS_4"/>
    <property type="match status" value="1"/>
</dbReference>
<dbReference type="Gene3D" id="3.40.50.2300">
    <property type="match status" value="1"/>
</dbReference>
<evidence type="ECO:0000256" key="1">
    <source>
        <dbReference type="ARBA" id="ARBA00000085"/>
    </source>
</evidence>
<comment type="catalytic activity">
    <reaction evidence="1">
        <text>ATP + protein L-histidine = ADP + protein N-phospho-L-histidine.</text>
        <dbReference type="EC" id="2.7.13.3"/>
    </reaction>
</comment>
<feature type="modified residue" description="4-aspartylphosphate" evidence="11">
    <location>
        <position position="843"/>
    </location>
</feature>
<evidence type="ECO:0000256" key="10">
    <source>
        <dbReference type="ARBA" id="ARBA00068150"/>
    </source>
</evidence>
<evidence type="ECO:0000313" key="16">
    <source>
        <dbReference type="Proteomes" id="UP000309186"/>
    </source>
</evidence>
<dbReference type="SMART" id="SM00387">
    <property type="entry name" value="HATPase_c"/>
    <property type="match status" value="1"/>
</dbReference>
<keyword evidence="12" id="KW-0472">Membrane</keyword>
<evidence type="ECO:0000256" key="12">
    <source>
        <dbReference type="SAM" id="Phobius"/>
    </source>
</evidence>
<dbReference type="Pfam" id="PF00512">
    <property type="entry name" value="HisKA"/>
    <property type="match status" value="1"/>
</dbReference>
<reference evidence="15 16" key="1">
    <citation type="submission" date="2018-01" db="EMBL/GenBank/DDBJ databases">
        <title>Co-occurrence of chitin degradation, pigmentation and bioactivity in marine Pseudoalteromonas.</title>
        <authorList>
            <person name="Paulsen S."/>
            <person name="Gram L."/>
            <person name="Machado H."/>
        </authorList>
    </citation>
    <scope>NUCLEOTIDE SEQUENCE [LARGE SCALE GENOMIC DNA]</scope>
    <source>
        <strain evidence="15 16">S3663</strain>
    </source>
</reference>
<dbReference type="RefSeq" id="WP_138483676.1">
    <property type="nucleotide sequence ID" value="NZ_PPSW01000030.1"/>
</dbReference>
<evidence type="ECO:0000259" key="14">
    <source>
        <dbReference type="PROSITE" id="PS50110"/>
    </source>
</evidence>
<dbReference type="InterPro" id="IPR004358">
    <property type="entry name" value="Sig_transdc_His_kin-like_C"/>
</dbReference>
<dbReference type="OrthoDB" id="9810730at2"/>
<sequence length="914" mass="103883">MIKNSLYLKSTIPLLLLGISSFLLFTRFIADEYRLQHERFIDSLVDNVITSMSISAEVDASRENLQRVLAALSSNSAIQDIMIIAPESLDIVASKRLFIQKRSLLDSETLGKKELDELLHYKSQLSDKVRVIYHHDENWYALSWLYLVDPEIRRLRAYYFWIHIDSTQHEEKLNQQLGSFTYNFLIIISIMVGLSFWLLNYFVTSPLTKIGATIRKGLPIPKDIIKQQGGDVIARVAISYNKAIKQSQERAEQLEKTRHYIDGITQHVPVLLTYVDREQKYRFANKLYCQLFKLNEHEIVGNTVKSILPVDIFDRIQDHLFNALQGNETAFEIDVTIGGVRKYLITTYTPDFALNGDVEGVFACIEDVTELKNSEEQLAKYASDMEFNNWALEEAKEQAENASKAKADFLATMSHEIRTPMNGVLGMLDSLKNTPLDNEQTEQVDIASRSALSLMRIINDILDFSKIESGKLEIDINEFDVVKLIKETATSFAKQTHEKNIALILDIDEITLPKISSDSVRIKQILTNLIGNAVKFTESGEIIVKAQYVYSKDHHAPEIKLQVSDTGIGIPEDKCDLIFEHFSQADTSTTRQFGGTGLGLSIVGKLCELLGGEIVVKSKLGLGSTFIVTLPLSSKHSENQQLQHSIFHGFTAKHLHFVGINSSFLNACERTLSKFDIAMHKHKNITLLEEDIKKLKEEQLSSHFYVLNWSTEDSRHIDRFVSSHIANTVTLLPFNTSIDGHFKHADVQQVKYCKTPCTLLDIVHRLEQTEDSYVTQSSTTQTKDQTTLFKHVLVVEDMPINQIVVTQMLNGAVEQLDFANNGLEALTKLKEHEDNYYELVLMDCLMPVMDGYEATRRIRKREAGENNQYIPIIAMTANAMNGDKEKCFDAGMDEYISKPLIKEDLIELLQRFAI</sequence>
<evidence type="ECO:0000256" key="7">
    <source>
        <dbReference type="ARBA" id="ARBA00022840"/>
    </source>
</evidence>
<keyword evidence="7" id="KW-0067">ATP-binding</keyword>
<dbReference type="GO" id="GO:0005524">
    <property type="term" value="F:ATP binding"/>
    <property type="evidence" value="ECO:0007669"/>
    <property type="project" value="UniProtKB-KW"/>
</dbReference>
<accession>A0A5R9PYG1</accession>
<keyword evidence="6" id="KW-0418">Kinase</keyword>
<dbReference type="InterPro" id="IPR035965">
    <property type="entry name" value="PAS-like_dom_sf"/>
</dbReference>
<dbReference type="InterPro" id="IPR036097">
    <property type="entry name" value="HisK_dim/P_sf"/>
</dbReference>
<evidence type="ECO:0000256" key="9">
    <source>
        <dbReference type="ARBA" id="ARBA00064003"/>
    </source>
</evidence>
<organism evidence="15 16">
    <name type="scientific">Pseudoalteromonas phenolica</name>
    <dbReference type="NCBI Taxonomy" id="161398"/>
    <lineage>
        <taxon>Bacteria</taxon>
        <taxon>Pseudomonadati</taxon>
        <taxon>Pseudomonadota</taxon>
        <taxon>Gammaproteobacteria</taxon>
        <taxon>Alteromonadales</taxon>
        <taxon>Pseudoalteromonadaceae</taxon>
        <taxon>Pseudoalteromonas</taxon>
    </lineage>
</organism>
<dbReference type="InterPro" id="IPR013656">
    <property type="entry name" value="PAS_4"/>
</dbReference>
<evidence type="ECO:0000256" key="6">
    <source>
        <dbReference type="ARBA" id="ARBA00022777"/>
    </source>
</evidence>
<dbReference type="SMART" id="SM00388">
    <property type="entry name" value="HisKA"/>
    <property type="match status" value="1"/>
</dbReference>
<dbReference type="CDD" id="cd00082">
    <property type="entry name" value="HisKA"/>
    <property type="match status" value="1"/>
</dbReference>
<dbReference type="EC" id="2.7.13.3" evidence="2"/>
<comment type="caution">
    <text evidence="15">The sequence shown here is derived from an EMBL/GenBank/DDBJ whole genome shotgun (WGS) entry which is preliminary data.</text>
</comment>
<dbReference type="Pfam" id="PF02518">
    <property type="entry name" value="HATPase_c"/>
    <property type="match status" value="1"/>
</dbReference>
<dbReference type="InterPro" id="IPR000014">
    <property type="entry name" value="PAS"/>
</dbReference>
<dbReference type="Gene3D" id="1.10.287.130">
    <property type="match status" value="1"/>
</dbReference>
<dbReference type="GO" id="GO:0000155">
    <property type="term" value="F:phosphorelay sensor kinase activity"/>
    <property type="evidence" value="ECO:0007669"/>
    <property type="project" value="InterPro"/>
</dbReference>
<dbReference type="SUPFAM" id="SSF52172">
    <property type="entry name" value="CheY-like"/>
    <property type="match status" value="1"/>
</dbReference>
<keyword evidence="12" id="KW-0812">Transmembrane</keyword>
<keyword evidence="3 11" id="KW-0597">Phosphoprotein</keyword>
<dbReference type="Gene3D" id="3.30.565.10">
    <property type="entry name" value="Histidine kinase-like ATPase, C-terminal domain"/>
    <property type="match status" value="1"/>
</dbReference>
<dbReference type="PANTHER" id="PTHR45339">
    <property type="entry name" value="HYBRID SIGNAL TRANSDUCTION HISTIDINE KINASE J"/>
    <property type="match status" value="1"/>
</dbReference>
<feature type="domain" description="Histidine kinase" evidence="13">
    <location>
        <begin position="412"/>
        <end position="634"/>
    </location>
</feature>
<keyword evidence="8" id="KW-0902">Two-component regulatory system</keyword>
<dbReference type="InterPro" id="IPR011006">
    <property type="entry name" value="CheY-like_superfamily"/>
</dbReference>
<dbReference type="PROSITE" id="PS50110">
    <property type="entry name" value="RESPONSE_REGULATORY"/>
    <property type="match status" value="1"/>
</dbReference>
<evidence type="ECO:0000256" key="3">
    <source>
        <dbReference type="ARBA" id="ARBA00022553"/>
    </source>
</evidence>
<dbReference type="SMART" id="SM00448">
    <property type="entry name" value="REC"/>
    <property type="match status" value="1"/>
</dbReference>
<dbReference type="InterPro" id="IPR003661">
    <property type="entry name" value="HisK_dim/P_dom"/>
</dbReference>